<feature type="signal peptide" evidence="1">
    <location>
        <begin position="1"/>
        <end position="18"/>
    </location>
</feature>
<evidence type="ECO:0000313" key="2">
    <source>
        <dbReference type="EMBL" id="KAF1755711.1"/>
    </source>
</evidence>
<name>A0A6A5GM42_CAERE</name>
<evidence type="ECO:0000256" key="1">
    <source>
        <dbReference type="SAM" id="SignalP"/>
    </source>
</evidence>
<dbReference type="Proteomes" id="UP000483820">
    <property type="component" value="Chromosome IV"/>
</dbReference>
<organism evidence="2 3">
    <name type="scientific">Caenorhabditis remanei</name>
    <name type="common">Caenorhabditis vulgaris</name>
    <dbReference type="NCBI Taxonomy" id="31234"/>
    <lineage>
        <taxon>Eukaryota</taxon>
        <taxon>Metazoa</taxon>
        <taxon>Ecdysozoa</taxon>
        <taxon>Nematoda</taxon>
        <taxon>Chromadorea</taxon>
        <taxon>Rhabditida</taxon>
        <taxon>Rhabditina</taxon>
        <taxon>Rhabditomorpha</taxon>
        <taxon>Rhabditoidea</taxon>
        <taxon>Rhabditidae</taxon>
        <taxon>Peloderinae</taxon>
        <taxon>Caenorhabditis</taxon>
    </lineage>
</organism>
<dbReference type="KEGG" id="crq:GCK72_012161"/>
<evidence type="ECO:0000313" key="3">
    <source>
        <dbReference type="Proteomes" id="UP000483820"/>
    </source>
</evidence>
<gene>
    <name evidence="2" type="ORF">GCK72_012161</name>
</gene>
<dbReference type="AlphaFoldDB" id="A0A6A5GM42"/>
<comment type="caution">
    <text evidence="2">The sequence shown here is derived from an EMBL/GenBank/DDBJ whole genome shotgun (WGS) entry which is preliminary data.</text>
</comment>
<dbReference type="CTD" id="78775362"/>
<dbReference type="EMBL" id="WUAV01000004">
    <property type="protein sequence ID" value="KAF1755711.1"/>
    <property type="molecule type" value="Genomic_DNA"/>
</dbReference>
<dbReference type="Gene3D" id="3.40.33.10">
    <property type="entry name" value="CAP"/>
    <property type="match status" value="1"/>
</dbReference>
<sequence length="192" mass="20970">MNHRIGILLLVLVQLGHSSPIIVKRSDESQAVQQINALRVQFAEAKQVANMHELSWDSDLASKAAKASCEDLEKPASNYMMAFYPDMNTMNKIQSDQDKKDFVKNNGLLAFLIPVQTRMGCASLKQTCGDKQAVCFIGPKSVASYNPEVDAKRGLPGSQCPNGKASSGLCKFSKSTLSFASIIVMIIFTGFF</sequence>
<dbReference type="InterPro" id="IPR035940">
    <property type="entry name" value="CAP_sf"/>
</dbReference>
<evidence type="ECO:0008006" key="4">
    <source>
        <dbReference type="Google" id="ProtNLM"/>
    </source>
</evidence>
<proteinExistence type="predicted"/>
<dbReference type="GeneID" id="78775362"/>
<accession>A0A6A5GM42</accession>
<reference evidence="2 3" key="1">
    <citation type="submission" date="2019-12" db="EMBL/GenBank/DDBJ databases">
        <title>Chromosome-level assembly of the Caenorhabditis remanei genome.</title>
        <authorList>
            <person name="Teterina A.A."/>
            <person name="Willis J.H."/>
            <person name="Phillips P.C."/>
        </authorList>
    </citation>
    <scope>NUCLEOTIDE SEQUENCE [LARGE SCALE GENOMIC DNA]</scope>
    <source>
        <strain evidence="2 3">PX506</strain>
        <tissue evidence="2">Whole organism</tissue>
    </source>
</reference>
<keyword evidence="1" id="KW-0732">Signal</keyword>
<feature type="chain" id="PRO_5025550625" description="SCP domain-containing protein" evidence="1">
    <location>
        <begin position="19"/>
        <end position="192"/>
    </location>
</feature>
<dbReference type="RefSeq" id="XP_053583656.1">
    <property type="nucleotide sequence ID" value="XM_053728884.1"/>
</dbReference>
<protein>
    <recommendedName>
        <fullName evidence="4">SCP domain-containing protein</fullName>
    </recommendedName>
</protein>